<name>A0A518G3H9_9BACT</name>
<dbReference type="KEGG" id="ahel:Q31a_14490"/>
<dbReference type="EMBL" id="CP036298">
    <property type="protein sequence ID" value="QDV23153.1"/>
    <property type="molecule type" value="Genomic_DNA"/>
</dbReference>
<dbReference type="Gene3D" id="3.40.50.150">
    <property type="entry name" value="Vaccinia Virus protein VP39"/>
    <property type="match status" value="1"/>
</dbReference>
<dbReference type="InterPro" id="IPR029063">
    <property type="entry name" value="SAM-dependent_MTases_sf"/>
</dbReference>
<gene>
    <name evidence="1" type="ORF">Q31a_14490</name>
</gene>
<protein>
    <submittedName>
        <fullName evidence="1">Uncharacterized protein</fullName>
    </submittedName>
</protein>
<dbReference type="SUPFAM" id="SSF53335">
    <property type="entry name" value="S-adenosyl-L-methionine-dependent methyltransferases"/>
    <property type="match status" value="1"/>
</dbReference>
<dbReference type="OrthoDB" id="283021at2"/>
<keyword evidence="2" id="KW-1185">Reference proteome</keyword>
<proteinExistence type="predicted"/>
<reference evidence="1 2" key="1">
    <citation type="submission" date="2019-02" db="EMBL/GenBank/DDBJ databases">
        <title>Deep-cultivation of Planctomycetes and their phenomic and genomic characterization uncovers novel biology.</title>
        <authorList>
            <person name="Wiegand S."/>
            <person name="Jogler M."/>
            <person name="Boedeker C."/>
            <person name="Pinto D."/>
            <person name="Vollmers J."/>
            <person name="Rivas-Marin E."/>
            <person name="Kohn T."/>
            <person name="Peeters S.H."/>
            <person name="Heuer A."/>
            <person name="Rast P."/>
            <person name="Oberbeckmann S."/>
            <person name="Bunk B."/>
            <person name="Jeske O."/>
            <person name="Meyerdierks A."/>
            <person name="Storesund J.E."/>
            <person name="Kallscheuer N."/>
            <person name="Luecker S."/>
            <person name="Lage O.M."/>
            <person name="Pohl T."/>
            <person name="Merkel B.J."/>
            <person name="Hornburger P."/>
            <person name="Mueller R.-W."/>
            <person name="Bruemmer F."/>
            <person name="Labrenz M."/>
            <person name="Spormann A.M."/>
            <person name="Op den Camp H."/>
            <person name="Overmann J."/>
            <person name="Amann R."/>
            <person name="Jetten M.S.M."/>
            <person name="Mascher T."/>
            <person name="Medema M.H."/>
            <person name="Devos D.P."/>
            <person name="Kaster A.-K."/>
            <person name="Ovreas L."/>
            <person name="Rohde M."/>
            <person name="Galperin M.Y."/>
            <person name="Jogler C."/>
        </authorList>
    </citation>
    <scope>NUCLEOTIDE SEQUENCE [LARGE SCALE GENOMIC DNA]</scope>
    <source>
        <strain evidence="1 2">Q31a</strain>
    </source>
</reference>
<dbReference type="RefSeq" id="WP_145075762.1">
    <property type="nucleotide sequence ID" value="NZ_CP036298.1"/>
</dbReference>
<dbReference type="AlphaFoldDB" id="A0A518G3H9"/>
<accession>A0A518G3H9</accession>
<organism evidence="1 2">
    <name type="scientific">Aureliella helgolandensis</name>
    <dbReference type="NCBI Taxonomy" id="2527968"/>
    <lineage>
        <taxon>Bacteria</taxon>
        <taxon>Pseudomonadati</taxon>
        <taxon>Planctomycetota</taxon>
        <taxon>Planctomycetia</taxon>
        <taxon>Pirellulales</taxon>
        <taxon>Pirellulaceae</taxon>
        <taxon>Aureliella</taxon>
    </lineage>
</organism>
<evidence type="ECO:0000313" key="1">
    <source>
        <dbReference type="EMBL" id="QDV23153.1"/>
    </source>
</evidence>
<sequence>MSRASWLQKIYWNYLGKPVQERALFKVLLENSISSILEIGVGDGSRMKRIAQLVQLSPGCEQLRYIGTDEFESASDGLHLSLKQAHQLASQLGFKASLIPGDAPAALPRVAHKLGAADLVLVNGGIDLLHPCSGGVGIWLNRVAHDETIILACQEIGEELVHVDSRNMELPSRIAA</sequence>
<evidence type="ECO:0000313" key="2">
    <source>
        <dbReference type="Proteomes" id="UP000318017"/>
    </source>
</evidence>
<dbReference type="Proteomes" id="UP000318017">
    <property type="component" value="Chromosome"/>
</dbReference>